<sequence length="189" mass="21081">MYRRILAVVVVAALCTGGWIGLRIEHRITKDRRDLHDLTRRSPWPREKLLVPDDLPPDGALGWLDRNGLELVFDLAISDTRKVPLRWQLHPTGLDGTPKGDVDCVAIAVVTCADLGDGFTFAVSKQAPNSIPSTALSRVDGDRLLSVIVQVPEYVEADALRPVLTRTHRPTDAELLALLRRDEYETDWS</sequence>
<evidence type="ECO:0000313" key="1">
    <source>
        <dbReference type="EMBL" id="GGM19953.1"/>
    </source>
</evidence>
<dbReference type="AlphaFoldDB" id="A0A917TEH7"/>
<reference evidence="1" key="1">
    <citation type="journal article" date="2014" name="Int. J. Syst. Evol. Microbiol.">
        <title>Complete genome sequence of Corynebacterium casei LMG S-19264T (=DSM 44701T), isolated from a smear-ripened cheese.</title>
        <authorList>
            <consortium name="US DOE Joint Genome Institute (JGI-PGF)"/>
            <person name="Walter F."/>
            <person name="Albersmeier A."/>
            <person name="Kalinowski J."/>
            <person name="Ruckert C."/>
        </authorList>
    </citation>
    <scope>NUCLEOTIDE SEQUENCE</scope>
    <source>
        <strain evidence="1">CGMCC 4.7312</strain>
    </source>
</reference>
<comment type="caution">
    <text evidence="1">The sequence shown here is derived from an EMBL/GenBank/DDBJ whole genome shotgun (WGS) entry which is preliminary data.</text>
</comment>
<protein>
    <submittedName>
        <fullName evidence="1">Uncharacterized protein</fullName>
    </submittedName>
</protein>
<dbReference type="Proteomes" id="UP000608890">
    <property type="component" value="Unassembled WGS sequence"/>
</dbReference>
<name>A0A917TEH7_9ACTN</name>
<accession>A0A917TEH7</accession>
<reference evidence="1" key="2">
    <citation type="submission" date="2020-09" db="EMBL/GenBank/DDBJ databases">
        <authorList>
            <person name="Sun Q."/>
            <person name="Zhou Y."/>
        </authorList>
    </citation>
    <scope>NUCLEOTIDE SEQUENCE</scope>
    <source>
        <strain evidence="1">CGMCC 4.7312</strain>
    </source>
</reference>
<proteinExistence type="predicted"/>
<gene>
    <name evidence="1" type="ORF">GCM10011608_00700</name>
</gene>
<keyword evidence="2" id="KW-1185">Reference proteome</keyword>
<dbReference type="RefSeq" id="WP_189040185.1">
    <property type="nucleotide sequence ID" value="NZ_BMNB01000001.1"/>
</dbReference>
<dbReference type="EMBL" id="BMNB01000001">
    <property type="protein sequence ID" value="GGM19953.1"/>
    <property type="molecule type" value="Genomic_DNA"/>
</dbReference>
<organism evidence="1 2">
    <name type="scientific">Micromonospora sonchi</name>
    <dbReference type="NCBI Taxonomy" id="1763543"/>
    <lineage>
        <taxon>Bacteria</taxon>
        <taxon>Bacillati</taxon>
        <taxon>Actinomycetota</taxon>
        <taxon>Actinomycetes</taxon>
        <taxon>Micromonosporales</taxon>
        <taxon>Micromonosporaceae</taxon>
        <taxon>Micromonospora</taxon>
    </lineage>
</organism>
<evidence type="ECO:0000313" key="2">
    <source>
        <dbReference type="Proteomes" id="UP000608890"/>
    </source>
</evidence>